<dbReference type="InterPro" id="IPR042089">
    <property type="entry name" value="Peptidase_M13_dom_2"/>
</dbReference>
<protein>
    <submittedName>
        <fullName evidence="10">Peptidase M13</fullName>
    </submittedName>
</protein>
<accession>A0ABM8BDL9</accession>
<dbReference type="Pfam" id="PF05649">
    <property type="entry name" value="Peptidase_M13_N"/>
    <property type="match status" value="1"/>
</dbReference>
<evidence type="ECO:0000256" key="5">
    <source>
        <dbReference type="ARBA" id="ARBA00022801"/>
    </source>
</evidence>
<dbReference type="PANTHER" id="PTHR11733:SF167">
    <property type="entry name" value="FI17812P1-RELATED"/>
    <property type="match status" value="1"/>
</dbReference>
<keyword evidence="7" id="KW-0482">Metalloprotease</keyword>
<feature type="domain" description="Peptidase M13 C-terminal" evidence="8">
    <location>
        <begin position="462"/>
        <end position="691"/>
    </location>
</feature>
<dbReference type="SUPFAM" id="SSF55486">
    <property type="entry name" value="Metalloproteases ('zincins'), catalytic domain"/>
    <property type="match status" value="1"/>
</dbReference>
<keyword evidence="6" id="KW-0862">Zinc</keyword>
<dbReference type="Pfam" id="PF01431">
    <property type="entry name" value="Peptidase_M13"/>
    <property type="match status" value="1"/>
</dbReference>
<dbReference type="Gene3D" id="1.10.1380.10">
    <property type="entry name" value="Neutral endopeptidase , domain2"/>
    <property type="match status" value="1"/>
</dbReference>
<dbReference type="InterPro" id="IPR008753">
    <property type="entry name" value="Peptidase_M13_N"/>
</dbReference>
<reference evidence="10 11" key="1">
    <citation type="journal article" date="2023" name="Microbiol. Spectr.">
        <title>Symbiosis of Carpenter Bees with Uncharacterized Lactic Acid Bacteria Showing NAD Auxotrophy.</title>
        <authorList>
            <person name="Kawasaki S."/>
            <person name="Ozawa K."/>
            <person name="Mori T."/>
            <person name="Yamamoto A."/>
            <person name="Ito M."/>
            <person name="Ohkuma M."/>
            <person name="Sakamoto M."/>
            <person name="Matsutani M."/>
        </authorList>
    </citation>
    <scope>NUCLEOTIDE SEQUENCE [LARGE SCALE GENOMIC DNA]</scope>
    <source>
        <strain evidence="10 11">KimH</strain>
    </source>
</reference>
<sequence length="694" mass="77781">MDNIQLKSGLDPASFSSVIEPKNDLFRYVNGPWIDTYTLPADRSRFGSFDQLAENAEAQIRDILEDPDSPATKSAAIYRSFLNTEAIEQAGLNAIRPQLERIDQVSSKHDFAQLLGSMSPRGGSDFFGMGVYGDPGNPEFNVIHIAQAGIGLPDEAYYREDRYESIRQAYVVMIAQMLQLAGYASNEAEGQEQAQRFMAFETKLAAQHWDNVATRNEDKTYNPTSFDELKSALSNFDIQAWVHAWQESYDASESAKTQPVNLQQALEHTIVHEPSFLQGLDALWQASDLEDLQLWARVHAIVGQASYLSRDFDQTSFDFYGKVLSGSTQMRDRWKRAVSLVNGICGEEVGLEYVKRHFPESSKERMEELVANLIDAYRASISTSDWLSSATKDKALDKLSKFEPKIGYTKQWRDYSALMVSSDQSLVENMLQASLYENGYQFAKVGQKVNKDEWLMNPQTVNAYYEPSLNVIVFPAAILQPPFFNSQADDAANYGGIGAVIGHEIGHGFDDQGSKYDGDGRLNDWWTEQDRQNFEERAGKLIAQYNGFVPQQLADKYADTPGQAPHVNGALTIGENIGDLGGVNIALKAYAFAIQEQAGQEQDASPEGIAQALASAPVMDGFTGLQRFFLSYASIWRSTQRDELAEQYLQIDPHSPAEFRTNGIVSNVDKFYEAFDVTENDQMWRAPQERVSIW</sequence>
<evidence type="ECO:0000256" key="1">
    <source>
        <dbReference type="ARBA" id="ARBA00001947"/>
    </source>
</evidence>
<dbReference type="Proteomes" id="UP001321748">
    <property type="component" value="Chromosome"/>
</dbReference>
<organism evidence="10 11">
    <name type="scientific">Bombiscardovia apis</name>
    <dbReference type="NCBI Taxonomy" id="2932182"/>
    <lineage>
        <taxon>Bacteria</taxon>
        <taxon>Bacillati</taxon>
        <taxon>Actinomycetota</taxon>
        <taxon>Actinomycetes</taxon>
        <taxon>Bifidobacteriales</taxon>
        <taxon>Bifidobacteriaceae</taxon>
        <taxon>Bombiscardovia</taxon>
    </lineage>
</organism>
<dbReference type="RefSeq" id="WP_317642491.1">
    <property type="nucleotide sequence ID" value="NZ_AP026800.1"/>
</dbReference>
<dbReference type="Gene3D" id="3.40.390.10">
    <property type="entry name" value="Collagenase (Catalytic Domain)"/>
    <property type="match status" value="1"/>
</dbReference>
<dbReference type="InterPro" id="IPR018497">
    <property type="entry name" value="Peptidase_M13_C"/>
</dbReference>
<dbReference type="InterPro" id="IPR000718">
    <property type="entry name" value="Peptidase_M13"/>
</dbReference>
<dbReference type="PROSITE" id="PS51885">
    <property type="entry name" value="NEPRILYSIN"/>
    <property type="match status" value="1"/>
</dbReference>
<dbReference type="CDD" id="cd08662">
    <property type="entry name" value="M13"/>
    <property type="match status" value="1"/>
</dbReference>
<evidence type="ECO:0000259" key="9">
    <source>
        <dbReference type="Pfam" id="PF05649"/>
    </source>
</evidence>
<dbReference type="PRINTS" id="PR00786">
    <property type="entry name" value="NEPRILYSIN"/>
</dbReference>
<gene>
    <name evidence="10" type="primary">pepO</name>
    <name evidence="10" type="ORF">KIMH_11010</name>
</gene>
<name>A0ABM8BDL9_9BIFI</name>
<keyword evidence="3" id="KW-0645">Protease</keyword>
<evidence type="ECO:0000256" key="2">
    <source>
        <dbReference type="ARBA" id="ARBA00007357"/>
    </source>
</evidence>
<evidence type="ECO:0000313" key="10">
    <source>
        <dbReference type="EMBL" id="BDR54990.1"/>
    </source>
</evidence>
<evidence type="ECO:0000259" key="8">
    <source>
        <dbReference type="Pfam" id="PF01431"/>
    </source>
</evidence>
<comment type="similarity">
    <text evidence="2">Belongs to the peptidase M13 family.</text>
</comment>
<keyword evidence="5" id="KW-0378">Hydrolase</keyword>
<evidence type="ECO:0000256" key="4">
    <source>
        <dbReference type="ARBA" id="ARBA00022723"/>
    </source>
</evidence>
<dbReference type="InterPro" id="IPR024079">
    <property type="entry name" value="MetalloPept_cat_dom_sf"/>
</dbReference>
<evidence type="ECO:0000256" key="3">
    <source>
        <dbReference type="ARBA" id="ARBA00022670"/>
    </source>
</evidence>
<proteinExistence type="inferred from homology"/>
<keyword evidence="11" id="KW-1185">Reference proteome</keyword>
<feature type="domain" description="Peptidase M13 N-terminal" evidence="9">
    <location>
        <begin position="21"/>
        <end position="408"/>
    </location>
</feature>
<evidence type="ECO:0000256" key="7">
    <source>
        <dbReference type="ARBA" id="ARBA00023049"/>
    </source>
</evidence>
<comment type="cofactor">
    <cofactor evidence="1">
        <name>Zn(2+)</name>
        <dbReference type="ChEBI" id="CHEBI:29105"/>
    </cofactor>
</comment>
<dbReference type="PANTHER" id="PTHR11733">
    <property type="entry name" value="ZINC METALLOPROTEASE FAMILY M13 NEPRILYSIN-RELATED"/>
    <property type="match status" value="1"/>
</dbReference>
<keyword evidence="4" id="KW-0479">Metal-binding</keyword>
<evidence type="ECO:0000313" key="11">
    <source>
        <dbReference type="Proteomes" id="UP001321748"/>
    </source>
</evidence>
<evidence type="ECO:0000256" key="6">
    <source>
        <dbReference type="ARBA" id="ARBA00022833"/>
    </source>
</evidence>
<dbReference type="EMBL" id="AP026800">
    <property type="protein sequence ID" value="BDR54990.1"/>
    <property type="molecule type" value="Genomic_DNA"/>
</dbReference>